<dbReference type="GO" id="GO:0000781">
    <property type="term" value="C:chromosome, telomeric region"/>
    <property type="evidence" value="ECO:0007669"/>
    <property type="project" value="TreeGrafter"/>
</dbReference>
<feature type="region of interest" description="Disordered" evidence="4">
    <location>
        <begin position="1"/>
        <end position="38"/>
    </location>
</feature>
<evidence type="ECO:0000256" key="2">
    <source>
        <dbReference type="ARBA" id="ARBA00023125"/>
    </source>
</evidence>
<gene>
    <name evidence="5" type="ORF">BRAN1462_LOCUS49296</name>
</gene>
<keyword evidence="2" id="KW-0238">DNA-binding</keyword>
<name>A0A7S2MAB0_9DINO</name>
<dbReference type="InterPro" id="IPR012340">
    <property type="entry name" value="NA-bd_OB-fold"/>
</dbReference>
<reference evidence="5" key="1">
    <citation type="submission" date="2021-01" db="EMBL/GenBank/DDBJ databases">
        <authorList>
            <person name="Corre E."/>
            <person name="Pelletier E."/>
            <person name="Niang G."/>
            <person name="Scheremetjew M."/>
            <person name="Finn R."/>
            <person name="Kale V."/>
            <person name="Holt S."/>
            <person name="Cochrane G."/>
            <person name="Meng A."/>
            <person name="Brown T."/>
            <person name="Cohen L."/>
        </authorList>
    </citation>
    <scope>NUCLEOTIDE SEQUENCE</scope>
    <source>
        <strain evidence="5">RCC3387</strain>
    </source>
</reference>
<comment type="subcellular location">
    <subcellularLocation>
        <location evidence="1">Nucleus</location>
    </subcellularLocation>
</comment>
<dbReference type="InterPro" id="IPR040260">
    <property type="entry name" value="RFA2-like"/>
</dbReference>
<dbReference type="GO" id="GO:0006260">
    <property type="term" value="P:DNA replication"/>
    <property type="evidence" value="ECO:0007669"/>
    <property type="project" value="TreeGrafter"/>
</dbReference>
<dbReference type="SUPFAM" id="SSF50249">
    <property type="entry name" value="Nucleic acid-binding proteins"/>
    <property type="match status" value="1"/>
</dbReference>
<keyword evidence="3" id="KW-0539">Nucleus</keyword>
<dbReference type="PANTHER" id="PTHR13989:SF16">
    <property type="entry name" value="REPLICATION PROTEIN A2"/>
    <property type="match status" value="1"/>
</dbReference>
<dbReference type="Gene3D" id="1.10.10.10">
    <property type="entry name" value="Winged helix-like DNA-binding domain superfamily/Winged helix DNA-binding domain"/>
    <property type="match status" value="1"/>
</dbReference>
<dbReference type="GO" id="GO:0006289">
    <property type="term" value="P:nucleotide-excision repair"/>
    <property type="evidence" value="ECO:0007669"/>
    <property type="project" value="TreeGrafter"/>
</dbReference>
<dbReference type="AlphaFoldDB" id="A0A7S2MAB0"/>
<dbReference type="GO" id="GO:0000724">
    <property type="term" value="P:double-strand break repair via homologous recombination"/>
    <property type="evidence" value="ECO:0007669"/>
    <property type="project" value="TreeGrafter"/>
</dbReference>
<dbReference type="Gene3D" id="2.40.50.140">
    <property type="entry name" value="Nucleic acid-binding proteins"/>
    <property type="match status" value="1"/>
</dbReference>
<dbReference type="InterPro" id="IPR036388">
    <property type="entry name" value="WH-like_DNA-bd_sf"/>
</dbReference>
<feature type="region of interest" description="Disordered" evidence="4">
    <location>
        <begin position="181"/>
        <end position="217"/>
    </location>
</feature>
<feature type="compositionally biased region" description="Low complexity" evidence="4">
    <location>
        <begin position="1"/>
        <end position="11"/>
    </location>
</feature>
<dbReference type="GO" id="GO:0035861">
    <property type="term" value="C:site of double-strand break"/>
    <property type="evidence" value="ECO:0007669"/>
    <property type="project" value="TreeGrafter"/>
</dbReference>
<proteinExistence type="predicted"/>
<dbReference type="GO" id="GO:0003697">
    <property type="term" value="F:single-stranded DNA binding"/>
    <property type="evidence" value="ECO:0007669"/>
    <property type="project" value="TreeGrafter"/>
</dbReference>
<evidence type="ECO:0000256" key="4">
    <source>
        <dbReference type="SAM" id="MobiDB-lite"/>
    </source>
</evidence>
<evidence type="ECO:0008006" key="6">
    <source>
        <dbReference type="Google" id="ProtNLM"/>
    </source>
</evidence>
<evidence type="ECO:0000256" key="3">
    <source>
        <dbReference type="ARBA" id="ARBA00023242"/>
    </source>
</evidence>
<accession>A0A7S2MAB0</accession>
<organism evidence="5">
    <name type="scientific">Zooxanthella nutricula</name>
    <dbReference type="NCBI Taxonomy" id="1333877"/>
    <lineage>
        <taxon>Eukaryota</taxon>
        <taxon>Sar</taxon>
        <taxon>Alveolata</taxon>
        <taxon>Dinophyceae</taxon>
        <taxon>Peridiniales</taxon>
        <taxon>Peridiniales incertae sedis</taxon>
        <taxon>Zooxanthella</taxon>
    </lineage>
</organism>
<evidence type="ECO:0000256" key="1">
    <source>
        <dbReference type="ARBA" id="ARBA00004123"/>
    </source>
</evidence>
<dbReference type="SUPFAM" id="SSF46785">
    <property type="entry name" value="Winged helix' DNA-binding domain"/>
    <property type="match status" value="1"/>
</dbReference>
<sequence length="307" mass="31865">MLGSSAMFGGSQSFGGFGESQAPMAASPEPTAKKAREEKQTCLPVTIRAIEHAAQQRLDTSDDLKFYGSEPSALVLVAAVESVVRQSTGLEMTLNDATGRIKARYFVTDAQPGELEQITPGTYISVFGGMRSAPTTHLAINGLRRVESADEVSYHMIEVAHAMLSLQQPAKRVAVETPVPKQAPVGAGDLQSPDKRLPADTTPAAAPGVPLTTPGVPAAPVATPELAAAPAPQAAAPAGPLKGGALNQAILALLRDESVDPGEGLALEVFAAKIPTASADDIKLSVKEMVAQGEIFNSIDDNHFLAL</sequence>
<dbReference type="GO" id="GO:0005662">
    <property type="term" value="C:DNA replication factor A complex"/>
    <property type="evidence" value="ECO:0007669"/>
    <property type="project" value="TreeGrafter"/>
</dbReference>
<evidence type="ECO:0000313" key="5">
    <source>
        <dbReference type="EMBL" id="CAD9629314.1"/>
    </source>
</evidence>
<dbReference type="InterPro" id="IPR036390">
    <property type="entry name" value="WH_DNA-bd_sf"/>
</dbReference>
<dbReference type="EMBL" id="HBGW01077553">
    <property type="protein sequence ID" value="CAD9629314.1"/>
    <property type="molecule type" value="Transcribed_RNA"/>
</dbReference>
<dbReference type="PANTHER" id="PTHR13989">
    <property type="entry name" value="REPLICATION PROTEIN A-RELATED"/>
    <property type="match status" value="1"/>
</dbReference>
<protein>
    <recommendedName>
        <fullName evidence="6">Replication protein A C-terminal domain-containing protein</fullName>
    </recommendedName>
</protein>